<proteinExistence type="predicted"/>
<reference evidence="1 2" key="1">
    <citation type="submission" date="2020-10" db="EMBL/GenBank/DDBJ databases">
        <title>Genomic Encyclopedia of Type Strains, Phase IV (KMG-IV): sequencing the most valuable type-strain genomes for metagenomic binning, comparative biology and taxonomic classification.</title>
        <authorList>
            <person name="Goeker M."/>
        </authorList>
    </citation>
    <scope>NUCLEOTIDE SEQUENCE [LARGE SCALE GENOMIC DNA]</scope>
    <source>
        <strain evidence="1 2">DSM 4194</strain>
    </source>
</reference>
<name>A0ABR9H1K0_9BACT</name>
<evidence type="ECO:0000313" key="2">
    <source>
        <dbReference type="Proteomes" id="UP000639010"/>
    </source>
</evidence>
<accession>A0ABR9H1K0</accession>
<comment type="caution">
    <text evidence="1">The sequence shown here is derived from an EMBL/GenBank/DDBJ whole genome shotgun (WGS) entry which is preliminary data.</text>
</comment>
<sequence length="66" mass="7521">MIKDDFRLKGFGFHDYPGYKNYGVACIAKEWFFGAASCAGLEVLEFRRDVWAGQDVVVVRRLNSLS</sequence>
<organism evidence="1 2">
    <name type="scientific">Desulfomicrobium macestii</name>
    <dbReference type="NCBI Taxonomy" id="90731"/>
    <lineage>
        <taxon>Bacteria</taxon>
        <taxon>Pseudomonadati</taxon>
        <taxon>Thermodesulfobacteriota</taxon>
        <taxon>Desulfovibrionia</taxon>
        <taxon>Desulfovibrionales</taxon>
        <taxon>Desulfomicrobiaceae</taxon>
        <taxon>Desulfomicrobium</taxon>
    </lineage>
</organism>
<dbReference type="Proteomes" id="UP000639010">
    <property type="component" value="Unassembled WGS sequence"/>
</dbReference>
<keyword evidence="2" id="KW-1185">Reference proteome</keyword>
<dbReference type="EMBL" id="JADBGG010000006">
    <property type="protein sequence ID" value="MBE1424583.1"/>
    <property type="molecule type" value="Genomic_DNA"/>
</dbReference>
<evidence type="ECO:0000313" key="1">
    <source>
        <dbReference type="EMBL" id="MBE1424583.1"/>
    </source>
</evidence>
<protein>
    <submittedName>
        <fullName evidence="1">Uncharacterized protein</fullName>
    </submittedName>
</protein>
<gene>
    <name evidence="1" type="ORF">H4684_001215</name>
</gene>